<sequence length="95" mass="10657">MLADLGFRFFLCLVHVFTLCFRFWKLCCEEVLAFIWKTFGANEVVGSVCRFLNGTSQRSKDGRRRGHSLRPPSLSGGVSCSIDGVSLCSMSRLPF</sequence>
<dbReference type="InParanoid" id="A0A059CFE2"/>
<accession>A0A059CFE2</accession>
<feature type="chain" id="PRO_5001574463" description="Secreted protein" evidence="2">
    <location>
        <begin position="29"/>
        <end position="95"/>
    </location>
</feature>
<evidence type="ECO:0000313" key="3">
    <source>
        <dbReference type="EMBL" id="KCW77092.1"/>
    </source>
</evidence>
<dbReference type="AlphaFoldDB" id="A0A059CFE2"/>
<evidence type="ECO:0008006" key="4">
    <source>
        <dbReference type="Google" id="ProtNLM"/>
    </source>
</evidence>
<evidence type="ECO:0000256" key="1">
    <source>
        <dbReference type="SAM" id="MobiDB-lite"/>
    </source>
</evidence>
<evidence type="ECO:0000256" key="2">
    <source>
        <dbReference type="SAM" id="SignalP"/>
    </source>
</evidence>
<feature type="signal peptide" evidence="2">
    <location>
        <begin position="1"/>
        <end position="28"/>
    </location>
</feature>
<dbReference type="Gramene" id="KCW77092">
    <property type="protein sequence ID" value="KCW77092"/>
    <property type="gene ID" value="EUGRSUZ_D01433"/>
</dbReference>
<proteinExistence type="predicted"/>
<dbReference type="EMBL" id="KK198756">
    <property type="protein sequence ID" value="KCW77092.1"/>
    <property type="molecule type" value="Genomic_DNA"/>
</dbReference>
<feature type="region of interest" description="Disordered" evidence="1">
    <location>
        <begin position="55"/>
        <end position="76"/>
    </location>
</feature>
<organism evidence="3">
    <name type="scientific">Eucalyptus grandis</name>
    <name type="common">Flooded gum</name>
    <dbReference type="NCBI Taxonomy" id="71139"/>
    <lineage>
        <taxon>Eukaryota</taxon>
        <taxon>Viridiplantae</taxon>
        <taxon>Streptophyta</taxon>
        <taxon>Embryophyta</taxon>
        <taxon>Tracheophyta</taxon>
        <taxon>Spermatophyta</taxon>
        <taxon>Magnoliopsida</taxon>
        <taxon>eudicotyledons</taxon>
        <taxon>Gunneridae</taxon>
        <taxon>Pentapetalae</taxon>
        <taxon>rosids</taxon>
        <taxon>malvids</taxon>
        <taxon>Myrtales</taxon>
        <taxon>Myrtaceae</taxon>
        <taxon>Myrtoideae</taxon>
        <taxon>Eucalypteae</taxon>
        <taxon>Eucalyptus</taxon>
    </lineage>
</organism>
<name>A0A059CFE2_EUCGR</name>
<reference evidence="3" key="1">
    <citation type="submission" date="2013-07" db="EMBL/GenBank/DDBJ databases">
        <title>The genome of Eucalyptus grandis.</title>
        <authorList>
            <person name="Schmutz J."/>
            <person name="Hayes R."/>
            <person name="Myburg A."/>
            <person name="Tuskan G."/>
            <person name="Grattapaglia D."/>
            <person name="Rokhsar D.S."/>
        </authorList>
    </citation>
    <scope>NUCLEOTIDE SEQUENCE</scope>
    <source>
        <tissue evidence="3">Leaf extractions</tissue>
    </source>
</reference>
<keyword evidence="2" id="KW-0732">Signal</keyword>
<protein>
    <recommendedName>
        <fullName evidence="4">Secreted protein</fullName>
    </recommendedName>
</protein>
<gene>
    <name evidence="3" type="ORF">EUGRSUZ_D01433</name>
</gene>